<dbReference type="Proteomes" id="UP000199060">
    <property type="component" value="Unassembled WGS sequence"/>
</dbReference>
<dbReference type="RefSeq" id="WP_087940546.1">
    <property type="nucleotide sequence ID" value="NZ_FNAC01000035.1"/>
</dbReference>
<keyword evidence="2" id="KW-1185">Reference proteome</keyword>
<reference evidence="2" key="1">
    <citation type="submission" date="2016-10" db="EMBL/GenBank/DDBJ databases">
        <authorList>
            <person name="Varghese N."/>
            <person name="Submissions S."/>
        </authorList>
    </citation>
    <scope>NUCLEOTIDE SEQUENCE [LARGE SCALE GENOMIC DNA]</scope>
    <source>
        <strain evidence="2">DSM 23095</strain>
    </source>
</reference>
<gene>
    <name evidence="1" type="ORF">SAMN04488104_103523</name>
</gene>
<dbReference type="STRING" id="686796.SAMN04488104_103523"/>
<dbReference type="InterPro" id="IPR045444">
    <property type="entry name" value="DUF6503"/>
</dbReference>
<evidence type="ECO:0000313" key="2">
    <source>
        <dbReference type="Proteomes" id="UP000199060"/>
    </source>
</evidence>
<evidence type="ECO:0000313" key="1">
    <source>
        <dbReference type="EMBL" id="SDD52727.1"/>
    </source>
</evidence>
<organism evidence="1 2">
    <name type="scientific">Algoriphagus faecimaris</name>
    <dbReference type="NCBI Taxonomy" id="686796"/>
    <lineage>
        <taxon>Bacteria</taxon>
        <taxon>Pseudomonadati</taxon>
        <taxon>Bacteroidota</taxon>
        <taxon>Cytophagia</taxon>
        <taxon>Cytophagales</taxon>
        <taxon>Cyclobacteriaceae</taxon>
        <taxon>Algoriphagus</taxon>
    </lineage>
</organism>
<sequence>MRKIFLIFFILSFSSCQLEEKEVDSASELIEKSIRFHDSNGVWAEFSGTFLIVDSLPAPRENRSYQVSFQNTLNKVHYSIEDLEFIVWRDSVQVFKGEIEKDRALMLRNYYSYLWGLPMKLKDPGTQVDEKILRKELNGKSFMVVRVPYEKDTWYFYFDPETAQLEAYKFYQDELAQKGEIIYLDGLVDFEELLIPKSRSWYRTENGEFLGRDELVSITAAQSN</sequence>
<dbReference type="EMBL" id="FNAC01000035">
    <property type="protein sequence ID" value="SDD52727.1"/>
    <property type="molecule type" value="Genomic_DNA"/>
</dbReference>
<dbReference type="AlphaFoldDB" id="A0A1G6VI56"/>
<dbReference type="OrthoDB" id="1489248at2"/>
<name>A0A1G6VI56_9BACT</name>
<dbReference type="PROSITE" id="PS51257">
    <property type="entry name" value="PROKAR_LIPOPROTEIN"/>
    <property type="match status" value="1"/>
</dbReference>
<accession>A0A1G6VI56</accession>
<protein>
    <submittedName>
        <fullName evidence="1">Uncharacterized protein</fullName>
    </submittedName>
</protein>
<proteinExistence type="predicted"/>
<dbReference type="Pfam" id="PF20113">
    <property type="entry name" value="DUF6503"/>
    <property type="match status" value="1"/>
</dbReference>